<proteinExistence type="predicted"/>
<evidence type="ECO:0000313" key="3">
    <source>
        <dbReference type="Proteomes" id="UP000184432"/>
    </source>
</evidence>
<dbReference type="EMBL" id="FQYP01000009">
    <property type="protein sequence ID" value="SHJ48532.1"/>
    <property type="molecule type" value="Genomic_DNA"/>
</dbReference>
<sequence length="221" mass="25746">MKIYILLIILSALLLSCNNTSETESYTLQKITDYRNKGNTKYLLYELKEKKFLLRFHTKEGIDYGVLEKYSDSADASDYYIFKKPKQLENVLIVNIKDALFMKKKSEIDSESSEWSYIQELLKKHIIFGFRGDGNSNSYVIINIKNQTVSNFETVSETFEVSDDEKFLIGWKYSTKKVDLYTICPELLDFVPNYVLSEEIKYNLETGERTLTGKLGCQFVQ</sequence>
<accession>A0A1M6JPF3</accession>
<keyword evidence="3" id="KW-1185">Reference proteome</keyword>
<gene>
    <name evidence="2" type="ORF">SAMN04488508_109173</name>
</gene>
<keyword evidence="1" id="KW-0732">Signal</keyword>
<protein>
    <recommendedName>
        <fullName evidence="4">Lipoprotein</fullName>
    </recommendedName>
</protein>
<dbReference type="RefSeq" id="WP_073320059.1">
    <property type="nucleotide sequence ID" value="NZ_FQYP01000009.1"/>
</dbReference>
<dbReference type="Proteomes" id="UP000184432">
    <property type="component" value="Unassembled WGS sequence"/>
</dbReference>
<evidence type="ECO:0000256" key="1">
    <source>
        <dbReference type="SAM" id="SignalP"/>
    </source>
</evidence>
<dbReference type="AlphaFoldDB" id="A0A1M6JPF3"/>
<feature type="chain" id="PRO_5012951857" description="Lipoprotein" evidence="1">
    <location>
        <begin position="22"/>
        <end position="221"/>
    </location>
</feature>
<organism evidence="2 3">
    <name type="scientific">Aquimarina spongiae</name>
    <dbReference type="NCBI Taxonomy" id="570521"/>
    <lineage>
        <taxon>Bacteria</taxon>
        <taxon>Pseudomonadati</taxon>
        <taxon>Bacteroidota</taxon>
        <taxon>Flavobacteriia</taxon>
        <taxon>Flavobacteriales</taxon>
        <taxon>Flavobacteriaceae</taxon>
        <taxon>Aquimarina</taxon>
    </lineage>
</organism>
<dbReference type="OrthoDB" id="797627at2"/>
<dbReference type="PROSITE" id="PS51257">
    <property type="entry name" value="PROKAR_LIPOPROTEIN"/>
    <property type="match status" value="1"/>
</dbReference>
<evidence type="ECO:0008006" key="4">
    <source>
        <dbReference type="Google" id="ProtNLM"/>
    </source>
</evidence>
<feature type="signal peptide" evidence="1">
    <location>
        <begin position="1"/>
        <end position="21"/>
    </location>
</feature>
<reference evidence="3" key="1">
    <citation type="submission" date="2016-11" db="EMBL/GenBank/DDBJ databases">
        <authorList>
            <person name="Varghese N."/>
            <person name="Submissions S."/>
        </authorList>
    </citation>
    <scope>NUCLEOTIDE SEQUENCE [LARGE SCALE GENOMIC DNA]</scope>
    <source>
        <strain evidence="3">DSM 22623</strain>
    </source>
</reference>
<evidence type="ECO:0000313" key="2">
    <source>
        <dbReference type="EMBL" id="SHJ48532.1"/>
    </source>
</evidence>
<name>A0A1M6JPF3_9FLAO</name>